<keyword evidence="2" id="KW-1185">Reference proteome</keyword>
<evidence type="ECO:0000313" key="2">
    <source>
        <dbReference type="Proteomes" id="UP000242850"/>
    </source>
</evidence>
<dbReference type="InterPro" id="IPR058705">
    <property type="entry name" value="A_ENA"/>
</dbReference>
<dbReference type="RefSeq" id="WP_207654265.1">
    <property type="nucleotide sequence ID" value="NZ_FNUK01000005.1"/>
</dbReference>
<sequence>MAFCPKTVTFAVPFNNPTATYIIEFKGVTVENGNSTWCYDVTVIGNPGLSHWDLGVFKECKELLEEKLISVKRNGVELVKNIGYEIGEYDGVYGIKFEIGVEDKESPVTYCITLKGIYEATAVDVAVKGGPTTAQKKKDALCGPSCKEVKTSFSLLETIALQEAGLAHVINAEAEKIQAVLEKENVTIEDLLQINQSVSDVLTKVIKMEMVLQFKLQDFKGLS</sequence>
<dbReference type="Pfam" id="PF26595">
    <property type="entry name" value="A_ENA"/>
    <property type="match status" value="1"/>
</dbReference>
<gene>
    <name evidence="1" type="ORF">SAMN05660865_00552</name>
</gene>
<dbReference type="AlphaFoldDB" id="A0A1H5T7N2"/>
<dbReference type="Proteomes" id="UP000242850">
    <property type="component" value="Unassembled WGS sequence"/>
</dbReference>
<protein>
    <submittedName>
        <fullName evidence="1">Uncharacterized protein</fullName>
    </submittedName>
</protein>
<reference evidence="2" key="1">
    <citation type="submission" date="2016-10" db="EMBL/GenBank/DDBJ databases">
        <authorList>
            <person name="Varghese N."/>
            <person name="Submissions S."/>
        </authorList>
    </citation>
    <scope>NUCLEOTIDE SEQUENCE [LARGE SCALE GENOMIC DNA]</scope>
    <source>
        <strain evidence="2">DSM 5463</strain>
    </source>
</reference>
<evidence type="ECO:0000313" key="1">
    <source>
        <dbReference type="EMBL" id="SEF58806.1"/>
    </source>
</evidence>
<dbReference type="EMBL" id="FNUK01000005">
    <property type="protein sequence ID" value="SEF58806.1"/>
    <property type="molecule type" value="Genomic_DNA"/>
</dbReference>
<name>A0A1H5T7N2_9CLOT</name>
<accession>A0A1H5T7N2</accession>
<proteinExistence type="predicted"/>
<organism evidence="1 2">
    <name type="scientific">Caloramator fervidus</name>
    <dbReference type="NCBI Taxonomy" id="29344"/>
    <lineage>
        <taxon>Bacteria</taxon>
        <taxon>Bacillati</taxon>
        <taxon>Bacillota</taxon>
        <taxon>Clostridia</taxon>
        <taxon>Eubacteriales</taxon>
        <taxon>Clostridiaceae</taxon>
        <taxon>Caloramator</taxon>
    </lineage>
</organism>